<dbReference type="SUPFAM" id="SSF55315">
    <property type="entry name" value="L30e-like"/>
    <property type="match status" value="1"/>
</dbReference>
<dbReference type="GO" id="GO:0035368">
    <property type="term" value="F:selenocysteine insertion sequence binding"/>
    <property type="evidence" value="ECO:0007669"/>
    <property type="project" value="InterPro"/>
</dbReference>
<dbReference type="EMBL" id="HADX01001629">
    <property type="protein sequence ID" value="SBP23861.1"/>
    <property type="molecule type" value="Transcribed_RNA"/>
</dbReference>
<dbReference type="GO" id="GO:0005739">
    <property type="term" value="C:mitochondrion"/>
    <property type="evidence" value="ECO:0007669"/>
    <property type="project" value="TreeGrafter"/>
</dbReference>
<organism evidence="3">
    <name type="scientific">Iconisemion striatum</name>
    <dbReference type="NCBI Taxonomy" id="60296"/>
    <lineage>
        <taxon>Eukaryota</taxon>
        <taxon>Metazoa</taxon>
        <taxon>Chordata</taxon>
        <taxon>Craniata</taxon>
        <taxon>Vertebrata</taxon>
        <taxon>Euteleostomi</taxon>
        <taxon>Actinopterygii</taxon>
        <taxon>Neopterygii</taxon>
        <taxon>Teleostei</taxon>
        <taxon>Neoteleostei</taxon>
        <taxon>Acanthomorphata</taxon>
        <taxon>Ovalentaria</taxon>
        <taxon>Atherinomorphae</taxon>
        <taxon>Cyprinodontiformes</taxon>
        <taxon>Nothobranchiidae</taxon>
        <taxon>Iconisemion</taxon>
    </lineage>
</organism>
<gene>
    <name evidence="3" type="primary">SECISBP2</name>
</gene>
<dbReference type="Pfam" id="PF01248">
    <property type="entry name" value="Ribosomal_L7Ae"/>
    <property type="match status" value="1"/>
</dbReference>
<dbReference type="GO" id="GO:1990904">
    <property type="term" value="C:ribonucleoprotein complex"/>
    <property type="evidence" value="ECO:0007669"/>
    <property type="project" value="TreeGrafter"/>
</dbReference>
<feature type="compositionally biased region" description="Basic and acidic residues" evidence="1">
    <location>
        <begin position="312"/>
        <end position="335"/>
    </location>
</feature>
<feature type="compositionally biased region" description="Polar residues" evidence="1">
    <location>
        <begin position="1"/>
        <end position="15"/>
    </location>
</feature>
<dbReference type="InterPro" id="IPR004038">
    <property type="entry name" value="Ribosomal_eL8/eL30/eS12/Gad45"/>
</dbReference>
<dbReference type="GO" id="GO:0001514">
    <property type="term" value="P:selenocysteine incorporation"/>
    <property type="evidence" value="ECO:0007669"/>
    <property type="project" value="UniProtKB-ARBA"/>
</dbReference>
<feature type="region of interest" description="Disordered" evidence="1">
    <location>
        <begin position="150"/>
        <end position="191"/>
    </location>
</feature>
<dbReference type="InterPro" id="IPR040051">
    <property type="entry name" value="SECISBP2"/>
</dbReference>
<feature type="compositionally biased region" description="Basic and acidic residues" evidence="1">
    <location>
        <begin position="47"/>
        <end position="68"/>
    </location>
</feature>
<feature type="compositionally biased region" description="Basic residues" evidence="1">
    <location>
        <begin position="255"/>
        <end position="266"/>
    </location>
</feature>
<feature type="region of interest" description="Disordered" evidence="1">
    <location>
        <begin position="1"/>
        <end position="134"/>
    </location>
</feature>
<feature type="compositionally biased region" description="Low complexity" evidence="1">
    <location>
        <begin position="166"/>
        <end position="178"/>
    </location>
</feature>
<protein>
    <submittedName>
        <fullName evidence="3">SECIS binding protein 2</fullName>
    </submittedName>
</protein>
<feature type="region of interest" description="Disordered" evidence="1">
    <location>
        <begin position="402"/>
        <end position="495"/>
    </location>
</feature>
<evidence type="ECO:0000259" key="2">
    <source>
        <dbReference type="Pfam" id="PF01248"/>
    </source>
</evidence>
<accession>A0A1A7Y0L4</accession>
<feature type="compositionally biased region" description="Polar residues" evidence="1">
    <location>
        <begin position="84"/>
        <end position="105"/>
    </location>
</feature>
<evidence type="ECO:0000313" key="3">
    <source>
        <dbReference type="EMBL" id="SBP23861.1"/>
    </source>
</evidence>
<feature type="region of interest" description="Disordered" evidence="1">
    <location>
        <begin position="216"/>
        <end position="363"/>
    </location>
</feature>
<sequence length="777" mass="87456">MEEESMLTSSASAFDTKQHWRQRKQADDPLTDFTRPLILPNPFGTDPDLRRNRTDLSPKHAGKGDHSRSHGYSSHRPVRETNKSRPFQATTVKSHNESQGRITGKNSEDTRNKGFRNVRSAPTTARKSPAQTHFVPFEVKMADFPELAGDAQTKGSQKECWGPSPQTTRPQTQAQTTTWKAGARGTTTQKDSLQIATDAKATDLVNPAAQLFGTSWANIASQPPKKQPVFTDKTIKSNAIQAEKMGPPGEDGAQGKKKRKKKKKAKSNAEVESEDPRIPRDPPKFEDEEEFPGLPVPFPGTDRLITSSKTKLCNEENQREGGQHHSSDPNKEKLPAGKTQPTESANKGQKAEKVSGKKSKAPVQLDIGNMLAVLEKKQQSQKSKQDTKPVILSVGGGLPVVQKQSSAPKKLHWQQDKIAHNPLDSTSPLVKKGKQREVPKAKKPTPLKKVILKEREERKQKRLLDERGVLPENESKPFNDATEEQNEANATDDVGNLSQEFDDQLKIMGADPVFEDEEEDADKDGVIQEELTPPELHPDSLPKIHSRKFRDYCSQMLSKDLDECVTSLLKELVRFQDRLYQKDPMKARMKRRIVMGLREVLKHLKLRKVKCVIISPNCERIQSKGGLDEALHTIIDMCREQGVPFVFALSRKTLGRCVNKAVPVSLVGIFNYDGAQDYYHKMIELSSDARTAYEAKLTSLEQNDQADEDLEVEVNNLVEEPTSGSDIQLPEEPEYIKFWKKMLEKDSSHSFLNFEQQLSYMHLDSEYTENTEEKESF</sequence>
<proteinExistence type="predicted"/>
<feature type="domain" description="Ribosomal protein eL8/eL30/eS12/Gadd45" evidence="2">
    <location>
        <begin position="583"/>
        <end position="677"/>
    </location>
</feature>
<feature type="compositionally biased region" description="Basic and acidic residues" evidence="1">
    <location>
        <begin position="274"/>
        <end position="285"/>
    </location>
</feature>
<dbReference type="PANTHER" id="PTHR13284">
    <property type="entry name" value="GH01354P"/>
    <property type="match status" value="1"/>
</dbReference>
<dbReference type="AlphaFoldDB" id="A0A1A7Y0L4"/>
<dbReference type="Gene3D" id="3.30.1330.30">
    <property type="match status" value="1"/>
</dbReference>
<dbReference type="GO" id="GO:0003730">
    <property type="term" value="F:mRNA 3'-UTR binding"/>
    <property type="evidence" value="ECO:0007669"/>
    <property type="project" value="TreeGrafter"/>
</dbReference>
<evidence type="ECO:0000256" key="1">
    <source>
        <dbReference type="SAM" id="MobiDB-lite"/>
    </source>
</evidence>
<dbReference type="FunFam" id="3.30.1330.30:FF:000004">
    <property type="entry name" value="selenocysteine insertion sequence-binding protein 2"/>
    <property type="match status" value="1"/>
</dbReference>
<reference evidence="3" key="2">
    <citation type="submission" date="2016-06" db="EMBL/GenBank/DDBJ databases">
        <title>The genome of a short-lived fish provides insights into sex chromosome evolution and the genetic control of aging.</title>
        <authorList>
            <person name="Reichwald K."/>
            <person name="Felder M."/>
            <person name="Petzold A."/>
            <person name="Koch P."/>
            <person name="Groth M."/>
            <person name="Platzer M."/>
        </authorList>
    </citation>
    <scope>NUCLEOTIDE SEQUENCE</scope>
    <source>
        <tissue evidence="3">Brain</tissue>
    </source>
</reference>
<reference evidence="3" key="1">
    <citation type="submission" date="2016-05" db="EMBL/GenBank/DDBJ databases">
        <authorList>
            <person name="Lavstsen T."/>
            <person name="Jespersen J.S."/>
        </authorList>
    </citation>
    <scope>NUCLEOTIDE SEQUENCE</scope>
    <source>
        <tissue evidence="3">Brain</tissue>
    </source>
</reference>
<dbReference type="GO" id="GO:0043021">
    <property type="term" value="F:ribonucleoprotein complex binding"/>
    <property type="evidence" value="ECO:0007669"/>
    <property type="project" value="TreeGrafter"/>
</dbReference>
<name>A0A1A7Y0L4_9TELE</name>
<dbReference type="PANTHER" id="PTHR13284:SF9">
    <property type="entry name" value="SELENOCYSTEINE INSERTION SEQUENCE-BINDING PROTEIN 2"/>
    <property type="match status" value="1"/>
</dbReference>
<feature type="compositionally biased region" description="Basic and acidic residues" evidence="1">
    <location>
        <begin position="451"/>
        <end position="477"/>
    </location>
</feature>
<dbReference type="InterPro" id="IPR029064">
    <property type="entry name" value="Ribosomal_eL30-like_sf"/>
</dbReference>
<feature type="compositionally biased region" description="Polar residues" evidence="1">
    <location>
        <begin position="120"/>
        <end position="131"/>
    </location>
</feature>